<dbReference type="GO" id="GO:0070005">
    <property type="term" value="F:cysteine-type aminopeptidase activity"/>
    <property type="evidence" value="ECO:0007669"/>
    <property type="project" value="InterPro"/>
</dbReference>
<evidence type="ECO:0000313" key="4">
    <source>
        <dbReference type="EMBL" id="QLY40124.1"/>
    </source>
</evidence>
<gene>
    <name evidence="4" type="ORF">HF295_04295</name>
</gene>
<dbReference type="SUPFAM" id="SSF54001">
    <property type="entry name" value="Cysteine proteinases"/>
    <property type="match status" value="1"/>
</dbReference>
<reference evidence="4 5" key="1">
    <citation type="submission" date="2020-04" db="EMBL/GenBank/DDBJ databases">
        <authorList>
            <person name="Zheng R.K."/>
            <person name="Sun C.M."/>
        </authorList>
    </citation>
    <scope>NUCLEOTIDE SEQUENCE [LARGE SCALE GENOMIC DNA]</scope>
    <source>
        <strain evidence="5">zrk29</strain>
    </source>
</reference>
<sequence length="96" mass="10969">MVASFGLPPQSFSFEYVDKDKNYHIINNIKPLDFYHKYGGGDLLDYVSIINSPTDDKPFHQTYGIDYLGNVIGGHPIRHLNLPMNELKDFNHQTNG</sequence>
<dbReference type="InterPro" id="IPR038765">
    <property type="entry name" value="Papain-like_cys_pep_sf"/>
</dbReference>
<keyword evidence="5" id="KW-1185">Reference proteome</keyword>
<keyword evidence="1" id="KW-0645">Protease</keyword>
<dbReference type="GO" id="GO:0009636">
    <property type="term" value="P:response to toxic substance"/>
    <property type="evidence" value="ECO:0007669"/>
    <property type="project" value="TreeGrafter"/>
</dbReference>
<dbReference type="RefSeq" id="WP_312030946.1">
    <property type="nucleotide sequence ID" value="NZ_CP051151.1"/>
</dbReference>
<keyword evidence="3" id="KW-0788">Thiol protease</keyword>
<dbReference type="KEGG" id="tbk:HF295_04295"/>
<dbReference type="AlphaFoldDB" id="A0A7L6N6J1"/>
<dbReference type="Pfam" id="PF03051">
    <property type="entry name" value="Peptidase_C1_2"/>
    <property type="match status" value="1"/>
</dbReference>
<dbReference type="GO" id="GO:0005737">
    <property type="term" value="C:cytoplasm"/>
    <property type="evidence" value="ECO:0007669"/>
    <property type="project" value="TreeGrafter"/>
</dbReference>
<dbReference type="PANTHER" id="PTHR10363">
    <property type="entry name" value="BLEOMYCIN HYDROLASE"/>
    <property type="match status" value="1"/>
</dbReference>
<dbReference type="GO" id="GO:0006508">
    <property type="term" value="P:proteolysis"/>
    <property type="evidence" value="ECO:0007669"/>
    <property type="project" value="UniProtKB-KW"/>
</dbReference>
<evidence type="ECO:0000256" key="2">
    <source>
        <dbReference type="ARBA" id="ARBA00022801"/>
    </source>
</evidence>
<proteinExistence type="predicted"/>
<protein>
    <submittedName>
        <fullName evidence="4">Uncharacterized protein</fullName>
    </submittedName>
</protein>
<accession>A0A7L6N6J1</accession>
<dbReference type="GO" id="GO:0043418">
    <property type="term" value="P:homocysteine catabolic process"/>
    <property type="evidence" value="ECO:0007669"/>
    <property type="project" value="TreeGrafter"/>
</dbReference>
<organism evidence="4 5">
    <name type="scientific">Hujiaoplasma nucleasis</name>
    <dbReference type="NCBI Taxonomy" id="2725268"/>
    <lineage>
        <taxon>Bacteria</taxon>
        <taxon>Bacillati</taxon>
        <taxon>Mycoplasmatota</taxon>
        <taxon>Mollicutes</taxon>
        <taxon>Candidatus Izemoplasmatales</taxon>
        <taxon>Hujiaoplasmataceae</taxon>
        <taxon>Hujiaoplasma</taxon>
    </lineage>
</organism>
<dbReference type="InterPro" id="IPR004134">
    <property type="entry name" value="Peptidase_C1B"/>
</dbReference>
<evidence type="ECO:0000256" key="1">
    <source>
        <dbReference type="ARBA" id="ARBA00022670"/>
    </source>
</evidence>
<dbReference type="PANTHER" id="PTHR10363:SF2">
    <property type="entry name" value="BLEOMYCIN HYDROLASE"/>
    <property type="match status" value="1"/>
</dbReference>
<evidence type="ECO:0000256" key="3">
    <source>
        <dbReference type="ARBA" id="ARBA00022807"/>
    </source>
</evidence>
<dbReference type="EMBL" id="CP051151">
    <property type="protein sequence ID" value="QLY40124.1"/>
    <property type="molecule type" value="Genomic_DNA"/>
</dbReference>
<dbReference type="Gene3D" id="3.90.70.10">
    <property type="entry name" value="Cysteine proteinases"/>
    <property type="match status" value="1"/>
</dbReference>
<evidence type="ECO:0000313" key="5">
    <source>
        <dbReference type="Proteomes" id="UP000512167"/>
    </source>
</evidence>
<dbReference type="Proteomes" id="UP000512167">
    <property type="component" value="Chromosome"/>
</dbReference>
<keyword evidence="2" id="KW-0378">Hydrolase</keyword>
<name>A0A7L6N6J1_9MOLU</name>